<feature type="domain" description="Cytidyltransferase-like" evidence="11">
    <location>
        <begin position="5"/>
        <end position="162"/>
    </location>
</feature>
<dbReference type="EMBL" id="LWUJ01000011">
    <property type="protein sequence ID" value="OAL10314.1"/>
    <property type="molecule type" value="Genomic_DNA"/>
</dbReference>
<keyword evidence="7 10" id="KW-0067">ATP-binding</keyword>
<comment type="function">
    <text evidence="1 10">Catalyzes the reversible adenylation of nicotinate mononucleotide (NaMN) to nicotinic acid adenine dinucleotide (NaAD).</text>
</comment>
<dbReference type="InterPro" id="IPR005248">
    <property type="entry name" value="NadD/NMNAT"/>
</dbReference>
<keyword evidence="4 10" id="KW-0808">Transferase</keyword>
<evidence type="ECO:0000256" key="3">
    <source>
        <dbReference type="ARBA" id="ARBA00022642"/>
    </source>
</evidence>
<comment type="pathway">
    <text evidence="2 10">Cofactor biosynthesis; NAD(+) biosynthesis; deamido-NAD(+) from nicotinate D-ribonucleotide: step 1/1.</text>
</comment>
<dbReference type="GO" id="GO:0009435">
    <property type="term" value="P:NAD+ biosynthetic process"/>
    <property type="evidence" value="ECO:0007669"/>
    <property type="project" value="UniProtKB-UniRule"/>
</dbReference>
<dbReference type="SUPFAM" id="SSF52374">
    <property type="entry name" value="Nucleotidylyl transferase"/>
    <property type="match status" value="1"/>
</dbReference>
<protein>
    <recommendedName>
        <fullName evidence="10">Probable nicotinate-nucleotide adenylyltransferase</fullName>
        <ecNumber evidence="10">2.7.7.18</ecNumber>
    </recommendedName>
    <alternativeName>
        <fullName evidence="10">Deamido-NAD(+) diphosphorylase</fullName>
    </alternativeName>
    <alternativeName>
        <fullName evidence="10">Deamido-NAD(+) pyrophosphorylase</fullName>
    </alternativeName>
    <alternativeName>
        <fullName evidence="10">Nicotinate mononucleotide adenylyltransferase</fullName>
        <shortName evidence="10">NaMN adenylyltransferase</shortName>
    </alternativeName>
</protein>
<dbReference type="NCBIfam" id="TIGR00482">
    <property type="entry name" value="nicotinate (nicotinamide) nucleotide adenylyltransferase"/>
    <property type="match status" value="1"/>
</dbReference>
<evidence type="ECO:0000256" key="2">
    <source>
        <dbReference type="ARBA" id="ARBA00005019"/>
    </source>
</evidence>
<evidence type="ECO:0000313" key="13">
    <source>
        <dbReference type="Proteomes" id="UP000077623"/>
    </source>
</evidence>
<name>A0A1A9QDY1_9MOLU</name>
<dbReference type="PANTHER" id="PTHR39321">
    <property type="entry name" value="NICOTINATE-NUCLEOTIDE ADENYLYLTRANSFERASE-RELATED"/>
    <property type="match status" value="1"/>
</dbReference>
<dbReference type="HAMAP" id="MF_00244">
    <property type="entry name" value="NaMN_adenylyltr"/>
    <property type="match status" value="1"/>
</dbReference>
<keyword evidence="8 10" id="KW-0520">NAD</keyword>
<evidence type="ECO:0000313" key="12">
    <source>
        <dbReference type="EMBL" id="OAL10314.1"/>
    </source>
</evidence>
<evidence type="ECO:0000256" key="10">
    <source>
        <dbReference type="HAMAP-Rule" id="MF_00244"/>
    </source>
</evidence>
<evidence type="ECO:0000256" key="7">
    <source>
        <dbReference type="ARBA" id="ARBA00022840"/>
    </source>
</evidence>
<comment type="similarity">
    <text evidence="10">Belongs to the NadD family.</text>
</comment>
<keyword evidence="5 10" id="KW-0548">Nucleotidyltransferase</keyword>
<gene>
    <name evidence="10" type="primary">nadD</name>
    <name evidence="12" type="ORF">A6V39_02645</name>
</gene>
<evidence type="ECO:0000256" key="6">
    <source>
        <dbReference type="ARBA" id="ARBA00022741"/>
    </source>
</evidence>
<evidence type="ECO:0000256" key="8">
    <source>
        <dbReference type="ARBA" id="ARBA00023027"/>
    </source>
</evidence>
<comment type="catalytic activity">
    <reaction evidence="9 10">
        <text>nicotinate beta-D-ribonucleotide + ATP + H(+) = deamido-NAD(+) + diphosphate</text>
        <dbReference type="Rhea" id="RHEA:22860"/>
        <dbReference type="ChEBI" id="CHEBI:15378"/>
        <dbReference type="ChEBI" id="CHEBI:30616"/>
        <dbReference type="ChEBI" id="CHEBI:33019"/>
        <dbReference type="ChEBI" id="CHEBI:57502"/>
        <dbReference type="ChEBI" id="CHEBI:58437"/>
        <dbReference type="EC" id="2.7.7.18"/>
    </reaction>
</comment>
<proteinExistence type="inferred from homology"/>
<dbReference type="Pfam" id="PF01467">
    <property type="entry name" value="CTP_transf_like"/>
    <property type="match status" value="1"/>
</dbReference>
<dbReference type="STRING" id="432608.A6V39_02645"/>
<dbReference type="InterPro" id="IPR014729">
    <property type="entry name" value="Rossmann-like_a/b/a_fold"/>
</dbReference>
<evidence type="ECO:0000256" key="9">
    <source>
        <dbReference type="ARBA" id="ARBA00048721"/>
    </source>
</evidence>
<dbReference type="UniPathway" id="UPA00253">
    <property type="reaction ID" value="UER00332"/>
</dbReference>
<reference evidence="13" key="1">
    <citation type="submission" date="2016-04" db="EMBL/GenBank/DDBJ databases">
        <authorList>
            <person name="Quiroz-Castaneda R.E."/>
            <person name="Martinez-Ocampo F."/>
        </authorList>
    </citation>
    <scope>NUCLEOTIDE SEQUENCE [LARGE SCALE GENOMIC DNA]</scope>
    <source>
        <strain evidence="13">INIFAP01</strain>
    </source>
</reference>
<accession>A0A1A9QDY1</accession>
<dbReference type="GO" id="GO:0004515">
    <property type="term" value="F:nicotinate-nucleotide adenylyltransferase activity"/>
    <property type="evidence" value="ECO:0007669"/>
    <property type="project" value="UniProtKB-UniRule"/>
</dbReference>
<organism evidence="12 13">
    <name type="scientific">Candidatus Mycoplasma haematobovis</name>
    <dbReference type="NCBI Taxonomy" id="432608"/>
    <lineage>
        <taxon>Bacteria</taxon>
        <taxon>Bacillati</taxon>
        <taxon>Mycoplasmatota</taxon>
        <taxon>Mollicutes</taxon>
        <taxon>Mycoplasmataceae</taxon>
        <taxon>Mycoplasma</taxon>
    </lineage>
</organism>
<comment type="caution">
    <text evidence="12">The sequence shown here is derived from an EMBL/GenBank/DDBJ whole genome shotgun (WGS) entry which is preliminary data.</text>
</comment>
<dbReference type="CDD" id="cd02165">
    <property type="entry name" value="NMNAT"/>
    <property type="match status" value="1"/>
</dbReference>
<dbReference type="NCBIfam" id="TIGR00125">
    <property type="entry name" value="cyt_tran_rel"/>
    <property type="match status" value="1"/>
</dbReference>
<dbReference type="PANTHER" id="PTHR39321:SF3">
    <property type="entry name" value="PHOSPHOPANTETHEINE ADENYLYLTRANSFERASE"/>
    <property type="match status" value="1"/>
</dbReference>
<evidence type="ECO:0000256" key="5">
    <source>
        <dbReference type="ARBA" id="ARBA00022695"/>
    </source>
</evidence>
<keyword evidence="13" id="KW-1185">Reference proteome</keyword>
<dbReference type="Gene3D" id="3.40.50.620">
    <property type="entry name" value="HUPs"/>
    <property type="match status" value="1"/>
</dbReference>
<keyword evidence="3 10" id="KW-0662">Pyridine nucleotide biosynthesis</keyword>
<dbReference type="InterPro" id="IPR004821">
    <property type="entry name" value="Cyt_trans-like"/>
</dbReference>
<evidence type="ECO:0000256" key="4">
    <source>
        <dbReference type="ARBA" id="ARBA00022679"/>
    </source>
</evidence>
<dbReference type="GO" id="GO:0005524">
    <property type="term" value="F:ATP binding"/>
    <property type="evidence" value="ECO:0007669"/>
    <property type="project" value="UniProtKB-KW"/>
</dbReference>
<dbReference type="AlphaFoldDB" id="A0A1A9QDY1"/>
<dbReference type="Proteomes" id="UP000077623">
    <property type="component" value="Unassembled WGS sequence"/>
</dbReference>
<sequence>MRIGLYGGSFNPIHIAHINLAEYAISNLSLDLLIFIPCYQSVDKPISEYESAKDRVKMIELVLPEKCIVSTYEIDLGVPVQSIKTIEYFRDLYKNDELFFLIGEDSLLGIHTWEGFRNIEKLVNLVVFRRKLSSSNFDNKFNLKLIWMNNELWDFSSKEVRNKGKLDMLDNKVKEYIKNHKIYNI</sequence>
<evidence type="ECO:0000259" key="11">
    <source>
        <dbReference type="Pfam" id="PF01467"/>
    </source>
</evidence>
<dbReference type="RefSeq" id="WP_187150156.1">
    <property type="nucleotide sequence ID" value="NZ_LWUJ01000011.1"/>
</dbReference>
<keyword evidence="6 10" id="KW-0547">Nucleotide-binding</keyword>
<evidence type="ECO:0000256" key="1">
    <source>
        <dbReference type="ARBA" id="ARBA00002324"/>
    </source>
</evidence>
<dbReference type="EC" id="2.7.7.18" evidence="10"/>